<name>A0A378LR53_9GAMM</name>
<keyword evidence="1 5" id="KW-0413">Isomerase</keyword>
<dbReference type="EMBL" id="UGPB01000001">
    <property type="protein sequence ID" value="STY28328.1"/>
    <property type="molecule type" value="Genomic_DNA"/>
</dbReference>
<dbReference type="NCBIfam" id="TIGR00236">
    <property type="entry name" value="wecB"/>
    <property type="match status" value="1"/>
</dbReference>
<proteinExistence type="inferred from homology"/>
<dbReference type="AlphaFoldDB" id="A0A378LR53"/>
<dbReference type="EC" id="5.1.3.14" evidence="4"/>
<dbReference type="InterPro" id="IPR003331">
    <property type="entry name" value="UDP_GlcNAc_Epimerase_2_dom"/>
</dbReference>
<dbReference type="Pfam" id="PF02350">
    <property type="entry name" value="Epimerase_2"/>
    <property type="match status" value="1"/>
</dbReference>
<dbReference type="GO" id="GO:0008761">
    <property type="term" value="F:UDP-N-acetylglucosamine 2-epimerase activity"/>
    <property type="evidence" value="ECO:0007669"/>
    <property type="project" value="UniProtKB-EC"/>
</dbReference>
<dbReference type="STRING" id="1122170.GCA_000701265_02179"/>
<dbReference type="Gene3D" id="3.40.50.2000">
    <property type="entry name" value="Glycogen Phosphorylase B"/>
    <property type="match status" value="2"/>
</dbReference>
<comment type="similarity">
    <text evidence="3 5">Belongs to the UDP-N-acetylglucosamine 2-epimerase family.</text>
</comment>
<dbReference type="CDD" id="cd03786">
    <property type="entry name" value="GTB_UDP-GlcNAc_2-Epimerase"/>
    <property type="match status" value="1"/>
</dbReference>
<evidence type="ECO:0000256" key="5">
    <source>
        <dbReference type="RuleBase" id="RU003513"/>
    </source>
</evidence>
<gene>
    <name evidence="7" type="primary">wecB_2</name>
    <name evidence="7" type="ORF">NCTC11532_00498</name>
</gene>
<dbReference type="Proteomes" id="UP000255297">
    <property type="component" value="Unassembled WGS sequence"/>
</dbReference>
<evidence type="ECO:0000256" key="3">
    <source>
        <dbReference type="ARBA" id="ARBA00038209"/>
    </source>
</evidence>
<evidence type="ECO:0000256" key="1">
    <source>
        <dbReference type="ARBA" id="ARBA00023235"/>
    </source>
</evidence>
<keyword evidence="8" id="KW-1185">Reference proteome</keyword>
<organism evidence="7 8">
    <name type="scientific">Legionella wadsworthii</name>
    <dbReference type="NCBI Taxonomy" id="28088"/>
    <lineage>
        <taxon>Bacteria</taxon>
        <taxon>Pseudomonadati</taxon>
        <taxon>Pseudomonadota</taxon>
        <taxon>Gammaproteobacteria</taxon>
        <taxon>Legionellales</taxon>
        <taxon>Legionellaceae</taxon>
        <taxon>Legionella</taxon>
    </lineage>
</organism>
<evidence type="ECO:0000313" key="8">
    <source>
        <dbReference type="Proteomes" id="UP000255297"/>
    </source>
</evidence>
<evidence type="ECO:0000256" key="4">
    <source>
        <dbReference type="ARBA" id="ARBA00038858"/>
    </source>
</evidence>
<feature type="domain" description="UDP-N-acetylglucosamine 2-epimerase" evidence="6">
    <location>
        <begin position="34"/>
        <end position="371"/>
    </location>
</feature>
<protein>
    <recommendedName>
        <fullName evidence="4">UDP-N-acetylglucosamine 2-epimerase (non-hydrolyzing)</fullName>
        <ecNumber evidence="4">5.1.3.14</ecNumber>
    </recommendedName>
</protein>
<sequence>MENLQNGFLMLKKILCIIGTRPEAIKMAPIIKCLKSESWCELRVAVTAQHREMLDQMLATFQIKQDIDLDIMQPNQELSLLTSKMLVLLDEVFKAENPDAIIAQGDTTTTLVASLAAFYRHIPFYHVEAGLRTKDMRNPFPEELNRVLISKISSLHFAPTLSNERNLLQEGIDSDTIFVTGNTVIDALKYIVQLNITPNLDLDPSKRLLLVTAHRRENIGKPFKEICKALRQLVEAFDDIQIVFPVHPNPNVKQVAYEELSNYRQILLIPPLEYNQFVCLLNKAYFVLTDSGGVQEEAPALGKPVLVLRSTTERPEGIEEGVAKLVMLNAKSIFEEAAKLLNSKDLYQGMVKEVLPYGDGTASIQIVNIIKKKLLNSDKQ</sequence>
<reference evidence="7 8" key="1">
    <citation type="submission" date="2018-06" db="EMBL/GenBank/DDBJ databases">
        <authorList>
            <consortium name="Pathogen Informatics"/>
            <person name="Doyle S."/>
        </authorList>
    </citation>
    <scope>NUCLEOTIDE SEQUENCE [LARGE SCALE GENOMIC DNA]</scope>
    <source>
        <strain evidence="7 8">NCTC11532</strain>
    </source>
</reference>
<comment type="catalytic activity">
    <reaction evidence="2">
        <text>UDP-N-acetyl-alpha-D-glucosamine = UDP-N-acetyl-alpha-D-mannosamine</text>
        <dbReference type="Rhea" id="RHEA:17213"/>
        <dbReference type="ChEBI" id="CHEBI:57705"/>
        <dbReference type="ChEBI" id="CHEBI:68623"/>
        <dbReference type="EC" id="5.1.3.14"/>
    </reaction>
</comment>
<dbReference type="SUPFAM" id="SSF53756">
    <property type="entry name" value="UDP-Glycosyltransferase/glycogen phosphorylase"/>
    <property type="match status" value="1"/>
</dbReference>
<dbReference type="InterPro" id="IPR029767">
    <property type="entry name" value="WecB-like"/>
</dbReference>
<accession>A0A378LR53</accession>
<evidence type="ECO:0000256" key="2">
    <source>
        <dbReference type="ARBA" id="ARBA00036080"/>
    </source>
</evidence>
<evidence type="ECO:0000259" key="6">
    <source>
        <dbReference type="Pfam" id="PF02350"/>
    </source>
</evidence>
<dbReference type="PANTHER" id="PTHR43174:SF2">
    <property type="entry name" value="UDP-N-ACETYLGLUCOSAMINE 2-EPIMERASE"/>
    <property type="match status" value="1"/>
</dbReference>
<dbReference type="PANTHER" id="PTHR43174">
    <property type="entry name" value="UDP-N-ACETYLGLUCOSAMINE 2-EPIMERASE"/>
    <property type="match status" value="1"/>
</dbReference>
<evidence type="ECO:0000313" key="7">
    <source>
        <dbReference type="EMBL" id="STY28328.1"/>
    </source>
</evidence>